<dbReference type="WBParaSite" id="PSAMB.scaffold112size77602.g2061.t1">
    <property type="protein sequence ID" value="PSAMB.scaffold112size77602.g2061.t1"/>
    <property type="gene ID" value="PSAMB.scaffold112size77602.g2061"/>
</dbReference>
<evidence type="ECO:0000313" key="3">
    <source>
        <dbReference type="WBParaSite" id="PSAMB.scaffold112size77602.g2061.t1"/>
    </source>
</evidence>
<protein>
    <submittedName>
        <fullName evidence="3">Uncharacterized protein</fullName>
    </submittedName>
</protein>
<feature type="region of interest" description="Disordered" evidence="1">
    <location>
        <begin position="1"/>
        <end position="29"/>
    </location>
</feature>
<accession>A0A914UN70</accession>
<proteinExistence type="predicted"/>
<feature type="region of interest" description="Disordered" evidence="1">
    <location>
        <begin position="45"/>
        <end position="72"/>
    </location>
</feature>
<reference evidence="3" key="1">
    <citation type="submission" date="2022-11" db="UniProtKB">
        <authorList>
            <consortium name="WormBaseParasite"/>
        </authorList>
    </citation>
    <scope>IDENTIFICATION</scope>
</reference>
<evidence type="ECO:0000256" key="1">
    <source>
        <dbReference type="SAM" id="MobiDB-lite"/>
    </source>
</evidence>
<name>A0A914UN70_9BILA</name>
<evidence type="ECO:0000313" key="2">
    <source>
        <dbReference type="Proteomes" id="UP000887566"/>
    </source>
</evidence>
<dbReference type="AlphaFoldDB" id="A0A914UN70"/>
<organism evidence="2 3">
    <name type="scientific">Plectus sambesii</name>
    <dbReference type="NCBI Taxonomy" id="2011161"/>
    <lineage>
        <taxon>Eukaryota</taxon>
        <taxon>Metazoa</taxon>
        <taxon>Ecdysozoa</taxon>
        <taxon>Nematoda</taxon>
        <taxon>Chromadorea</taxon>
        <taxon>Plectida</taxon>
        <taxon>Plectina</taxon>
        <taxon>Plectoidea</taxon>
        <taxon>Plectidae</taxon>
        <taxon>Plectus</taxon>
    </lineage>
</organism>
<keyword evidence="2" id="KW-1185">Reference proteome</keyword>
<sequence>MAGVPPPDEDDSAPPLTPGAAAARNSTIRSDRKLRKFASETSFITADTVSQTSEDALDDRVDQADQDQTPVVPVPSRSRMFMVRTYGSRQPPPVNGQAGKLISAARRAREDSDDLSVSVDSQTTVQSATMTPLSRRKLRFRLRRPKSAGMMGGSATQLNTSQTSTTIRSLDSIQPLMLSGEDAALADRNRRTSNVYILDDDSMHEFGEDISGLSSSLIA</sequence>
<dbReference type="Proteomes" id="UP000887566">
    <property type="component" value="Unplaced"/>
</dbReference>
<feature type="compositionally biased region" description="Polar residues" evidence="1">
    <location>
        <begin position="45"/>
        <end position="54"/>
    </location>
</feature>